<protein>
    <submittedName>
        <fullName evidence="1">Uncharacterized protein</fullName>
    </submittedName>
</protein>
<proteinExistence type="predicted"/>
<sequence length="60" mass="6563">SLYTTLMLGIWEEPRLKLPSNLNAGEEFSTDDWNFGARGGYGIVSVSAAWFKFCEGDGSA</sequence>
<reference evidence="1" key="1">
    <citation type="journal article" date="2014" name="Front. Microbiol.">
        <title>High frequency of phylogenetically diverse reductive dehalogenase-homologous genes in deep subseafloor sedimentary metagenomes.</title>
        <authorList>
            <person name="Kawai M."/>
            <person name="Futagami T."/>
            <person name="Toyoda A."/>
            <person name="Takaki Y."/>
            <person name="Nishi S."/>
            <person name="Hori S."/>
            <person name="Arai W."/>
            <person name="Tsubouchi T."/>
            <person name="Morono Y."/>
            <person name="Uchiyama I."/>
            <person name="Ito T."/>
            <person name="Fujiyama A."/>
            <person name="Inagaki F."/>
            <person name="Takami H."/>
        </authorList>
    </citation>
    <scope>NUCLEOTIDE SEQUENCE</scope>
    <source>
        <strain evidence="1">Expedition CK06-06</strain>
    </source>
</reference>
<organism evidence="1">
    <name type="scientific">marine sediment metagenome</name>
    <dbReference type="NCBI Taxonomy" id="412755"/>
    <lineage>
        <taxon>unclassified sequences</taxon>
        <taxon>metagenomes</taxon>
        <taxon>ecological metagenomes</taxon>
    </lineage>
</organism>
<dbReference type="EMBL" id="BARS01024848">
    <property type="protein sequence ID" value="GAG12407.1"/>
    <property type="molecule type" value="Genomic_DNA"/>
</dbReference>
<name>X0VMJ8_9ZZZZ</name>
<feature type="non-terminal residue" evidence="1">
    <location>
        <position position="1"/>
    </location>
</feature>
<evidence type="ECO:0000313" key="1">
    <source>
        <dbReference type="EMBL" id="GAG12407.1"/>
    </source>
</evidence>
<gene>
    <name evidence="1" type="ORF">S01H1_39382</name>
</gene>
<accession>X0VMJ8</accession>
<dbReference type="AlphaFoldDB" id="X0VMJ8"/>
<comment type="caution">
    <text evidence="1">The sequence shown here is derived from an EMBL/GenBank/DDBJ whole genome shotgun (WGS) entry which is preliminary data.</text>
</comment>